<dbReference type="PANTHER" id="PTHR34849:SF3">
    <property type="entry name" value="SSR2962 PROTEIN"/>
    <property type="match status" value="1"/>
</dbReference>
<dbReference type="Gene3D" id="1.10.10.10">
    <property type="entry name" value="Winged helix-like DNA-binding domain superfamily/Winged helix DNA-binding domain"/>
    <property type="match status" value="1"/>
</dbReference>
<dbReference type="PANTHER" id="PTHR34849">
    <property type="entry name" value="SSL5025 PROTEIN"/>
    <property type="match status" value="1"/>
</dbReference>
<dbReference type="InterPro" id="IPR007367">
    <property type="entry name" value="DUF433"/>
</dbReference>
<name>A0A450ZP04_9GAMM</name>
<evidence type="ECO:0000313" key="1">
    <source>
        <dbReference type="EMBL" id="VFK55583.1"/>
    </source>
</evidence>
<dbReference type="InterPro" id="IPR009057">
    <property type="entry name" value="Homeodomain-like_sf"/>
</dbReference>
<organism evidence="1">
    <name type="scientific">Candidatus Kentrum sp. TC</name>
    <dbReference type="NCBI Taxonomy" id="2126339"/>
    <lineage>
        <taxon>Bacteria</taxon>
        <taxon>Pseudomonadati</taxon>
        <taxon>Pseudomonadota</taxon>
        <taxon>Gammaproteobacteria</taxon>
        <taxon>Candidatus Kentrum</taxon>
    </lineage>
</organism>
<dbReference type="AlphaFoldDB" id="A0A450ZP04"/>
<dbReference type="Pfam" id="PF04255">
    <property type="entry name" value="DUF433"/>
    <property type="match status" value="1"/>
</dbReference>
<proteinExistence type="predicted"/>
<accession>A0A450ZP04</accession>
<dbReference type="InterPro" id="IPR036388">
    <property type="entry name" value="WH-like_DNA-bd_sf"/>
</dbReference>
<gene>
    <name evidence="1" type="ORF">BECKTC1821F_GA0114240_100738</name>
</gene>
<protein>
    <submittedName>
        <fullName evidence="1">Uncharacterized conserved protein, DUF433 family</fullName>
    </submittedName>
</protein>
<dbReference type="EMBL" id="CAADFW010000007">
    <property type="protein sequence ID" value="VFK55583.1"/>
    <property type="molecule type" value="Genomic_DNA"/>
</dbReference>
<reference evidence="1" key="1">
    <citation type="submission" date="2019-02" db="EMBL/GenBank/DDBJ databases">
        <authorList>
            <person name="Gruber-Vodicka R. H."/>
            <person name="Seah K. B. B."/>
        </authorList>
    </citation>
    <scope>NUCLEOTIDE SEQUENCE</scope>
    <source>
        <strain evidence="1">BECK_BZ126</strain>
    </source>
</reference>
<dbReference type="SUPFAM" id="SSF46689">
    <property type="entry name" value="Homeodomain-like"/>
    <property type="match status" value="1"/>
</dbReference>
<sequence length="75" mass="8640">MNANLERRITLDPERCGKRPCIRGMRIRVADILEVLAKGIDEREIPDDFPDLEIANIRACLYLAVKRMDFVRIAA</sequence>